<dbReference type="InterPro" id="IPR012340">
    <property type="entry name" value="NA-bd_OB-fold"/>
</dbReference>
<keyword evidence="2" id="KW-0812">Transmembrane</keyword>
<dbReference type="InterPro" id="IPR011129">
    <property type="entry name" value="CSD"/>
</dbReference>
<dbReference type="Gene3D" id="2.40.50.140">
    <property type="entry name" value="Nucleic acid-binding proteins"/>
    <property type="match status" value="2"/>
</dbReference>
<evidence type="ECO:0000256" key="4">
    <source>
        <dbReference type="ARBA" id="ARBA00023136"/>
    </source>
</evidence>
<feature type="region of interest" description="Disordered" evidence="5">
    <location>
        <begin position="1"/>
        <end position="23"/>
    </location>
</feature>
<dbReference type="EMBL" id="CAUYUJ010017431">
    <property type="protein sequence ID" value="CAK0874769.1"/>
    <property type="molecule type" value="Genomic_DNA"/>
</dbReference>
<keyword evidence="4" id="KW-0472">Membrane</keyword>
<dbReference type="InterPro" id="IPR005821">
    <property type="entry name" value="Ion_trans_dom"/>
</dbReference>
<dbReference type="InterPro" id="IPR050181">
    <property type="entry name" value="Cold_shock_domain"/>
</dbReference>
<proteinExistence type="predicted"/>
<feature type="domain" description="CSD" evidence="6">
    <location>
        <begin position="147"/>
        <end position="214"/>
    </location>
</feature>
<evidence type="ECO:0000313" key="8">
    <source>
        <dbReference type="Proteomes" id="UP001189429"/>
    </source>
</evidence>
<dbReference type="Pfam" id="PF00520">
    <property type="entry name" value="Ion_trans"/>
    <property type="match status" value="1"/>
</dbReference>
<evidence type="ECO:0000256" key="3">
    <source>
        <dbReference type="ARBA" id="ARBA00022989"/>
    </source>
</evidence>
<protein>
    <recommendedName>
        <fullName evidence="6">CSD domain-containing protein</fullName>
    </recommendedName>
</protein>
<feature type="compositionally biased region" description="Basic and acidic residues" evidence="5">
    <location>
        <begin position="559"/>
        <end position="569"/>
    </location>
</feature>
<accession>A0ABN9VNE6</accession>
<feature type="region of interest" description="Disordered" evidence="5">
    <location>
        <begin position="478"/>
        <end position="539"/>
    </location>
</feature>
<evidence type="ECO:0000256" key="5">
    <source>
        <dbReference type="SAM" id="MobiDB-lite"/>
    </source>
</evidence>
<dbReference type="SMART" id="SM00357">
    <property type="entry name" value="CSP"/>
    <property type="match status" value="2"/>
</dbReference>
<feature type="domain" description="CSD" evidence="6">
    <location>
        <begin position="39"/>
        <end position="105"/>
    </location>
</feature>
<reference evidence="7" key="1">
    <citation type="submission" date="2023-10" db="EMBL/GenBank/DDBJ databases">
        <authorList>
            <person name="Chen Y."/>
            <person name="Shah S."/>
            <person name="Dougan E. K."/>
            <person name="Thang M."/>
            <person name="Chan C."/>
        </authorList>
    </citation>
    <scope>NUCLEOTIDE SEQUENCE [LARGE SCALE GENOMIC DNA]</scope>
</reference>
<evidence type="ECO:0000256" key="2">
    <source>
        <dbReference type="ARBA" id="ARBA00022692"/>
    </source>
</evidence>
<feature type="non-terminal residue" evidence="7">
    <location>
        <position position="1"/>
    </location>
</feature>
<gene>
    <name evidence="7" type="ORF">PCOR1329_LOCUS59577</name>
</gene>
<dbReference type="PROSITE" id="PS51857">
    <property type="entry name" value="CSD_2"/>
    <property type="match status" value="2"/>
</dbReference>
<feature type="region of interest" description="Disordered" evidence="5">
    <location>
        <begin position="553"/>
        <end position="602"/>
    </location>
</feature>
<evidence type="ECO:0000313" key="7">
    <source>
        <dbReference type="EMBL" id="CAK0874769.1"/>
    </source>
</evidence>
<dbReference type="SUPFAM" id="SSF50249">
    <property type="entry name" value="Nucleic acid-binding proteins"/>
    <property type="match status" value="2"/>
</dbReference>
<dbReference type="PANTHER" id="PTHR11544">
    <property type="entry name" value="COLD SHOCK DOMAIN CONTAINING PROTEINS"/>
    <property type="match status" value="1"/>
</dbReference>
<dbReference type="Proteomes" id="UP001189429">
    <property type="component" value="Unassembled WGS sequence"/>
</dbReference>
<dbReference type="Pfam" id="PF00313">
    <property type="entry name" value="CSD"/>
    <property type="match status" value="2"/>
</dbReference>
<organism evidence="7 8">
    <name type="scientific">Prorocentrum cordatum</name>
    <dbReference type="NCBI Taxonomy" id="2364126"/>
    <lineage>
        <taxon>Eukaryota</taxon>
        <taxon>Sar</taxon>
        <taxon>Alveolata</taxon>
        <taxon>Dinophyceae</taxon>
        <taxon>Prorocentrales</taxon>
        <taxon>Prorocentraceae</taxon>
        <taxon>Prorocentrum</taxon>
    </lineage>
</organism>
<comment type="caution">
    <text evidence="7">The sequence shown here is derived from an EMBL/GenBank/DDBJ whole genome shotgun (WGS) entry which is preliminary data.</text>
</comment>
<evidence type="ECO:0000259" key="6">
    <source>
        <dbReference type="PROSITE" id="PS51857"/>
    </source>
</evidence>
<sequence length="813" mass="85108">PLGGPSTRGPLIGRRATRGRARHRAAGWPPAAHPAAAMAHTGVVKSFNQQKGWGFIECAETFHIAQKDIFVLKSSLPGGVAAPGDTVRFDVQQGQKGPEAANVQLLGRLGQQRPTFPPSAAPRMTHPPAYPAATAFARPPAAAGPGQTRGIVKSYNHEKGWGFISSPALQQTLGKDIFFMKSSVAGAAVLGPGAEVSFNVTQGQKGPEAKEVTPLGAPGGAWAPPAAARQQAGLLAGLPPSLLQAVVAANPALRDASPRTIAPGAGAAGGGAAGGSKSMVGTVKGWNEDARCLCASPLRLRARGRRQHRPFIFATPDSSAFRSKLSDAGRRVGPGQRSNSTLAGWPLALALLCGLSACRGARRPESMHGFGLPGAAFEGTAPGGADGGRSPCSSSSGEWAVGWAHAGAADAAADAGLDGPLTRAGLRLELRRFAQGPLLAELRAARDEVLRACGAEAQGPEPEPPRGDTNLAMHRGARAAALSPCEAGTPSPRLALRPVSPDSPAPVLPLERRRASDGGAIPGRGLGPPSPLAAAGPAPPSLAVGVRASRLRAAAARPPSKEGAEREDCPPTPWAAERSGGRRTAFSGGPRPRAQLPRSSSTLRSGCWLGVPKPPVARKSLLNMSKDILESGRFDTVMGLVIALNAALIGFEVDFQAQHATLERPRMLGSTLLYRVVDLAFFAVFTAELLLKLYVHRAELLVKREAAVLWNWFDFVVVLMQLLEEAITLLAATARSVVDLSSVRLLRVVRVLKVLRVIRFVPLFSELRRIVSSIMGSLKSLWWTPSSRIGLSPSSRRRTSSRWSTGAAEPWSP</sequence>
<dbReference type="Gene3D" id="1.20.120.350">
    <property type="entry name" value="Voltage-gated potassium channels. Chain C"/>
    <property type="match status" value="1"/>
</dbReference>
<dbReference type="InterPro" id="IPR027359">
    <property type="entry name" value="Volt_channel_dom_sf"/>
</dbReference>
<comment type="subcellular location">
    <subcellularLocation>
        <location evidence="1">Membrane</location>
        <topology evidence="1">Multi-pass membrane protein</topology>
    </subcellularLocation>
</comment>
<evidence type="ECO:0000256" key="1">
    <source>
        <dbReference type="ARBA" id="ARBA00004141"/>
    </source>
</evidence>
<name>A0ABN9VNE6_9DINO</name>
<dbReference type="InterPro" id="IPR002059">
    <property type="entry name" value="CSP_DNA-bd"/>
</dbReference>
<feature type="region of interest" description="Disordered" evidence="5">
    <location>
        <begin position="790"/>
        <end position="813"/>
    </location>
</feature>
<keyword evidence="8" id="KW-1185">Reference proteome</keyword>
<dbReference type="SUPFAM" id="SSF81324">
    <property type="entry name" value="Voltage-gated potassium channels"/>
    <property type="match status" value="1"/>
</dbReference>
<keyword evidence="3" id="KW-1133">Transmembrane helix</keyword>
<dbReference type="PRINTS" id="PR00050">
    <property type="entry name" value="COLDSHOCK"/>
</dbReference>